<dbReference type="SUPFAM" id="SSF48179">
    <property type="entry name" value="6-phosphogluconate dehydrogenase C-terminal domain-like"/>
    <property type="match status" value="1"/>
</dbReference>
<evidence type="ECO:0000256" key="2">
    <source>
        <dbReference type="ARBA" id="ARBA00022857"/>
    </source>
</evidence>
<dbReference type="Pfam" id="PF03807">
    <property type="entry name" value="F420_oxidored"/>
    <property type="match status" value="1"/>
</dbReference>
<dbReference type="PIRSF" id="PIRSF000193">
    <property type="entry name" value="Pyrrol-5-carb_rd"/>
    <property type="match status" value="1"/>
</dbReference>
<dbReference type="NCBIfam" id="TIGR00112">
    <property type="entry name" value="proC"/>
    <property type="match status" value="1"/>
</dbReference>
<dbReference type="PANTHER" id="PTHR11645:SF0">
    <property type="entry name" value="PYRROLINE-5-CARBOXYLATE REDUCTASE 3"/>
    <property type="match status" value="1"/>
</dbReference>
<keyword evidence="4" id="KW-0641">Proline biosynthesis</keyword>
<dbReference type="EMBL" id="CP009574">
    <property type="protein sequence ID" value="AIT09966.1"/>
    <property type="molecule type" value="Genomic_DNA"/>
</dbReference>
<evidence type="ECO:0000256" key="3">
    <source>
        <dbReference type="ARBA" id="ARBA00023002"/>
    </source>
</evidence>
<keyword evidence="3 4" id="KW-0560">Oxidoreductase</keyword>
<keyword evidence="4" id="KW-0028">Amino-acid biosynthesis</keyword>
<comment type="subcellular location">
    <subcellularLocation>
        <location evidence="4">Cytoplasm</location>
    </subcellularLocation>
</comment>
<sequence length="277" mass="30128">MQISFIGGGNMAAAMIAGMVAHGYDSKSILVFDRNKEKKNALVEKYGICVSDSISSTVKGADILILAIKPQNMVELINDIKALVNKDQIIVTVAAGIETQAYEKLFAKEISFVRTIPNTPSSLGYGATGIYFNNNVSDDRKNKIIDIMKTMGEVAVVNDEREIDVIAAIASSGPAYYFQFMEHMIEAAVNNGLDKSKAEKLVMQTCLGAAKMAQNSNEDISTLRKNVTSKKGITYEALNTFESLGLDSIVNNAIQANIKRAKELSKEFSEAIDKSSF</sequence>
<dbReference type="UniPathway" id="UPA00098">
    <property type="reaction ID" value="UER00361"/>
</dbReference>
<name>A0A097EQX2_9GAMM</name>
<dbReference type="PANTHER" id="PTHR11645">
    <property type="entry name" value="PYRROLINE-5-CARBOXYLATE REDUCTASE"/>
    <property type="match status" value="1"/>
</dbReference>
<evidence type="ECO:0000259" key="8">
    <source>
        <dbReference type="Pfam" id="PF14748"/>
    </source>
</evidence>
<comment type="catalytic activity">
    <reaction evidence="4">
        <text>L-proline + NAD(+) = (S)-1-pyrroline-5-carboxylate + NADH + 2 H(+)</text>
        <dbReference type="Rhea" id="RHEA:14105"/>
        <dbReference type="ChEBI" id="CHEBI:15378"/>
        <dbReference type="ChEBI" id="CHEBI:17388"/>
        <dbReference type="ChEBI" id="CHEBI:57540"/>
        <dbReference type="ChEBI" id="CHEBI:57945"/>
        <dbReference type="ChEBI" id="CHEBI:60039"/>
        <dbReference type="EC" id="1.5.1.2"/>
    </reaction>
</comment>
<evidence type="ECO:0000313" key="9">
    <source>
        <dbReference type="EMBL" id="AIT09966.1"/>
    </source>
</evidence>
<reference evidence="9 10" key="1">
    <citation type="submission" date="2014-10" db="EMBL/GenBank/DDBJ databases">
        <title>Whole genome sequence of Francisella endociliophora strain FSC1006, isolated from a laboratory culture of the marine ciliate Euplotes raikovi.</title>
        <authorList>
            <person name="Granberg M."/>
            <person name="Backman S."/>
            <person name="Lundmark E."/>
            <person name="Nilsson E."/>
            <person name="Karlsson E."/>
            <person name="Thelaus J."/>
            <person name="Ohrman C."/>
            <person name="Larkeryd A."/>
            <person name="Stenberg P."/>
        </authorList>
    </citation>
    <scope>NUCLEOTIDE SEQUENCE [LARGE SCALE GENOMIC DNA]</scope>
    <source>
        <strain evidence="9 10">FSC1006</strain>
    </source>
</reference>
<dbReference type="InterPro" id="IPR000304">
    <property type="entry name" value="Pyrroline-COOH_reductase"/>
</dbReference>
<dbReference type="FunFam" id="1.10.3730.10:FF:000001">
    <property type="entry name" value="Pyrroline-5-carboxylate reductase"/>
    <property type="match status" value="1"/>
</dbReference>
<dbReference type="RefSeq" id="WP_040010338.1">
    <property type="nucleotide sequence ID" value="NZ_CP009574.1"/>
</dbReference>
<dbReference type="Proteomes" id="UP000029672">
    <property type="component" value="Chromosome"/>
</dbReference>
<dbReference type="Gene3D" id="1.10.3730.10">
    <property type="entry name" value="ProC C-terminal domain-like"/>
    <property type="match status" value="1"/>
</dbReference>
<dbReference type="Pfam" id="PF14748">
    <property type="entry name" value="P5CR_dimer"/>
    <property type="match status" value="1"/>
</dbReference>
<feature type="domain" description="Pyrroline-5-carboxylate reductase catalytic N-terminal" evidence="7">
    <location>
        <begin position="3"/>
        <end position="96"/>
    </location>
</feature>
<dbReference type="InterPro" id="IPR036291">
    <property type="entry name" value="NAD(P)-bd_dom_sf"/>
</dbReference>
<dbReference type="STRING" id="1547445.LO80_08295"/>
<dbReference type="KEGG" id="frf:LO80_08295"/>
<keyword evidence="10" id="KW-1185">Reference proteome</keyword>
<dbReference type="Gene3D" id="3.40.50.720">
    <property type="entry name" value="NAD(P)-binding Rossmann-like Domain"/>
    <property type="match status" value="1"/>
</dbReference>
<dbReference type="SUPFAM" id="SSF51735">
    <property type="entry name" value="NAD(P)-binding Rossmann-fold domains"/>
    <property type="match status" value="1"/>
</dbReference>
<proteinExistence type="inferred from homology"/>
<dbReference type="InterPro" id="IPR008927">
    <property type="entry name" value="6-PGluconate_DH-like_C_sf"/>
</dbReference>
<dbReference type="OrthoDB" id="9805754at2"/>
<keyword evidence="2 4" id="KW-0521">NADP</keyword>
<dbReference type="EC" id="1.5.1.2" evidence="4 5"/>
<protein>
    <recommendedName>
        <fullName evidence="4 5">Pyrroline-5-carboxylate reductase</fullName>
        <shortName evidence="4">P5C reductase</shortName>
        <shortName evidence="4">P5CR</shortName>
        <ecNumber evidence="4 5">1.5.1.2</ecNumber>
    </recommendedName>
    <alternativeName>
        <fullName evidence="4">PCA reductase</fullName>
    </alternativeName>
</protein>
<gene>
    <name evidence="4" type="primary">proC</name>
    <name evidence="9" type="ORF">LO80_08295</name>
</gene>
<feature type="binding site" evidence="6">
    <location>
        <begin position="67"/>
        <end position="70"/>
    </location>
    <ligand>
        <name>NADP(+)</name>
        <dbReference type="ChEBI" id="CHEBI:58349"/>
    </ligand>
</feature>
<comment type="pathway">
    <text evidence="4">Amino-acid biosynthesis; L-proline biosynthesis; L-proline from L-glutamate 5-semialdehyde: step 1/1.</text>
</comment>
<evidence type="ECO:0000256" key="1">
    <source>
        <dbReference type="ARBA" id="ARBA00005525"/>
    </source>
</evidence>
<comment type="function">
    <text evidence="4">Catalyzes the reduction of 1-pyrroline-5-carboxylate (PCA) to L-proline.</text>
</comment>
<evidence type="ECO:0000259" key="7">
    <source>
        <dbReference type="Pfam" id="PF03807"/>
    </source>
</evidence>
<comment type="similarity">
    <text evidence="1 4">Belongs to the pyrroline-5-carboxylate reductase family.</text>
</comment>
<dbReference type="HOGENOM" id="CLU_042344_0_1_6"/>
<organism evidence="9 10">
    <name type="scientific">Candidatus Francisella endociliophora</name>
    <dbReference type="NCBI Taxonomy" id="653937"/>
    <lineage>
        <taxon>Bacteria</taxon>
        <taxon>Pseudomonadati</taxon>
        <taxon>Pseudomonadota</taxon>
        <taxon>Gammaproteobacteria</taxon>
        <taxon>Thiotrichales</taxon>
        <taxon>Francisellaceae</taxon>
        <taxon>Francisella</taxon>
    </lineage>
</organism>
<dbReference type="eggNOG" id="COG0345">
    <property type="taxonomic scope" value="Bacteria"/>
</dbReference>
<dbReference type="InterPro" id="IPR029036">
    <property type="entry name" value="P5CR_dimer"/>
</dbReference>
<dbReference type="InterPro" id="IPR028939">
    <property type="entry name" value="P5C_Rdtase_cat_N"/>
</dbReference>
<dbReference type="HAMAP" id="MF_01925">
    <property type="entry name" value="P5C_reductase"/>
    <property type="match status" value="1"/>
</dbReference>
<dbReference type="AlphaFoldDB" id="A0A097EQX2"/>
<accession>A0A097EQX2</accession>
<evidence type="ECO:0000256" key="5">
    <source>
        <dbReference type="NCBIfam" id="TIGR00112"/>
    </source>
</evidence>
<evidence type="ECO:0000256" key="6">
    <source>
        <dbReference type="PIRSR" id="PIRSR000193-1"/>
    </source>
</evidence>
<dbReference type="GO" id="GO:0005737">
    <property type="term" value="C:cytoplasm"/>
    <property type="evidence" value="ECO:0007669"/>
    <property type="project" value="UniProtKB-SubCell"/>
</dbReference>
<comment type="catalytic activity">
    <reaction evidence="4">
        <text>L-proline + NADP(+) = (S)-1-pyrroline-5-carboxylate + NADPH + 2 H(+)</text>
        <dbReference type="Rhea" id="RHEA:14109"/>
        <dbReference type="ChEBI" id="CHEBI:15378"/>
        <dbReference type="ChEBI" id="CHEBI:17388"/>
        <dbReference type="ChEBI" id="CHEBI:57783"/>
        <dbReference type="ChEBI" id="CHEBI:58349"/>
        <dbReference type="ChEBI" id="CHEBI:60039"/>
        <dbReference type="EC" id="1.5.1.2"/>
    </reaction>
</comment>
<feature type="domain" description="Pyrroline-5-carboxylate reductase dimerisation" evidence="8">
    <location>
        <begin position="160"/>
        <end position="264"/>
    </location>
</feature>
<evidence type="ECO:0000313" key="10">
    <source>
        <dbReference type="Proteomes" id="UP000029672"/>
    </source>
</evidence>
<keyword evidence="4" id="KW-0963">Cytoplasm</keyword>
<dbReference type="GO" id="GO:0004735">
    <property type="term" value="F:pyrroline-5-carboxylate reductase activity"/>
    <property type="evidence" value="ECO:0007669"/>
    <property type="project" value="UniProtKB-UniRule"/>
</dbReference>
<dbReference type="GO" id="GO:0055129">
    <property type="term" value="P:L-proline biosynthetic process"/>
    <property type="evidence" value="ECO:0007669"/>
    <property type="project" value="UniProtKB-UniRule"/>
</dbReference>
<feature type="binding site" evidence="6">
    <location>
        <begin position="6"/>
        <end position="11"/>
    </location>
    <ligand>
        <name>NADP(+)</name>
        <dbReference type="ChEBI" id="CHEBI:58349"/>
    </ligand>
</feature>
<evidence type="ECO:0000256" key="4">
    <source>
        <dbReference type="HAMAP-Rule" id="MF_01925"/>
    </source>
</evidence>